<keyword evidence="3" id="KW-1185">Reference proteome</keyword>
<dbReference type="EMBL" id="KN832574">
    <property type="protein sequence ID" value="KII83752.1"/>
    <property type="molecule type" value="Genomic_DNA"/>
</dbReference>
<accession>A0A0C9SQH3</accession>
<dbReference type="Proteomes" id="UP000053263">
    <property type="component" value="Unassembled WGS sequence"/>
</dbReference>
<protein>
    <submittedName>
        <fullName evidence="2">Uncharacterized protein</fullName>
    </submittedName>
</protein>
<proteinExistence type="predicted"/>
<dbReference type="HOGENOM" id="CLU_1050200_0_0_1"/>
<gene>
    <name evidence="2" type="ORF">PLICRDRAFT_702331</name>
</gene>
<reference evidence="2 3" key="1">
    <citation type="submission" date="2014-06" db="EMBL/GenBank/DDBJ databases">
        <title>Evolutionary Origins and Diversification of the Mycorrhizal Mutualists.</title>
        <authorList>
            <consortium name="DOE Joint Genome Institute"/>
            <consortium name="Mycorrhizal Genomics Consortium"/>
            <person name="Kohler A."/>
            <person name="Kuo A."/>
            <person name="Nagy L.G."/>
            <person name="Floudas D."/>
            <person name="Copeland A."/>
            <person name="Barry K.W."/>
            <person name="Cichocki N."/>
            <person name="Veneault-Fourrey C."/>
            <person name="LaButti K."/>
            <person name="Lindquist E.A."/>
            <person name="Lipzen A."/>
            <person name="Lundell T."/>
            <person name="Morin E."/>
            <person name="Murat C."/>
            <person name="Riley R."/>
            <person name="Ohm R."/>
            <person name="Sun H."/>
            <person name="Tunlid A."/>
            <person name="Henrissat B."/>
            <person name="Grigoriev I.V."/>
            <person name="Hibbett D.S."/>
            <person name="Martin F."/>
        </authorList>
    </citation>
    <scope>NUCLEOTIDE SEQUENCE [LARGE SCALE GENOMIC DNA]</scope>
    <source>
        <strain evidence="2 3">FD-325 SS-3</strain>
    </source>
</reference>
<feature type="compositionally biased region" description="Low complexity" evidence="1">
    <location>
        <begin position="236"/>
        <end position="247"/>
    </location>
</feature>
<name>A0A0C9SQH3_PLICR</name>
<evidence type="ECO:0000256" key="1">
    <source>
        <dbReference type="SAM" id="MobiDB-lite"/>
    </source>
</evidence>
<sequence>MFSIRIAYRFRRPFRSSRIRRRREGGDGWQPQGVGEVPRAREELVEVVEVRRGDHTQRIWFSRRTLRAIFERAKNGAPLDVCNETSTRAIERLLGERYIHAFHAALTRLNHGFAPSASFPADILFQNPPEHLDAAVQQARADALYRYEELVTATYQSIPLGLRAKLVAQDSEVSRLTLDGSPAGLEYDIRRDTSLRASSPPPLPSFSQPRSTSTPSTHVPLTSFFVPSLLPPPPRSSSSHRSLSPSSFAPVTLPNRPGLSQSDLG</sequence>
<evidence type="ECO:0000313" key="3">
    <source>
        <dbReference type="Proteomes" id="UP000053263"/>
    </source>
</evidence>
<dbReference type="OrthoDB" id="10667527at2759"/>
<evidence type="ECO:0000313" key="2">
    <source>
        <dbReference type="EMBL" id="KII83752.1"/>
    </source>
</evidence>
<dbReference type="AlphaFoldDB" id="A0A0C9SQH3"/>
<feature type="region of interest" description="Disordered" evidence="1">
    <location>
        <begin position="192"/>
        <end position="265"/>
    </location>
</feature>
<organism evidence="2 3">
    <name type="scientific">Plicaturopsis crispa FD-325 SS-3</name>
    <dbReference type="NCBI Taxonomy" id="944288"/>
    <lineage>
        <taxon>Eukaryota</taxon>
        <taxon>Fungi</taxon>
        <taxon>Dikarya</taxon>
        <taxon>Basidiomycota</taxon>
        <taxon>Agaricomycotina</taxon>
        <taxon>Agaricomycetes</taxon>
        <taxon>Agaricomycetidae</taxon>
        <taxon>Amylocorticiales</taxon>
        <taxon>Amylocorticiaceae</taxon>
        <taxon>Plicatura</taxon>
        <taxon>Plicaturopsis crispa</taxon>
    </lineage>
</organism>